<sequence length="37" mass="4119">MLQIRILIPIPNSMSNAPLVLNIICLAVQFTFFGDKS</sequence>
<feature type="transmembrane region" description="Helical" evidence="1">
    <location>
        <begin position="17"/>
        <end position="34"/>
    </location>
</feature>
<dbReference type="AlphaFoldDB" id="A0A2P2ND09"/>
<keyword evidence="1" id="KW-0472">Membrane</keyword>
<protein>
    <submittedName>
        <fullName evidence="2">Uncharacterized protein</fullName>
    </submittedName>
</protein>
<evidence type="ECO:0000313" key="2">
    <source>
        <dbReference type="EMBL" id="MBX40356.1"/>
    </source>
</evidence>
<keyword evidence="1" id="KW-0812">Transmembrane</keyword>
<evidence type="ECO:0000256" key="1">
    <source>
        <dbReference type="SAM" id="Phobius"/>
    </source>
</evidence>
<name>A0A2P2ND09_RHIMU</name>
<organism evidence="2">
    <name type="scientific">Rhizophora mucronata</name>
    <name type="common">Asiatic mangrove</name>
    <dbReference type="NCBI Taxonomy" id="61149"/>
    <lineage>
        <taxon>Eukaryota</taxon>
        <taxon>Viridiplantae</taxon>
        <taxon>Streptophyta</taxon>
        <taxon>Embryophyta</taxon>
        <taxon>Tracheophyta</taxon>
        <taxon>Spermatophyta</taxon>
        <taxon>Magnoliopsida</taxon>
        <taxon>eudicotyledons</taxon>
        <taxon>Gunneridae</taxon>
        <taxon>Pentapetalae</taxon>
        <taxon>rosids</taxon>
        <taxon>fabids</taxon>
        <taxon>Malpighiales</taxon>
        <taxon>Rhizophoraceae</taxon>
        <taxon>Rhizophora</taxon>
    </lineage>
</organism>
<keyword evidence="1" id="KW-1133">Transmembrane helix</keyword>
<dbReference type="EMBL" id="GGEC01059872">
    <property type="protein sequence ID" value="MBX40356.1"/>
    <property type="molecule type" value="Transcribed_RNA"/>
</dbReference>
<reference evidence="2" key="1">
    <citation type="submission" date="2018-02" db="EMBL/GenBank/DDBJ databases">
        <title>Rhizophora mucronata_Transcriptome.</title>
        <authorList>
            <person name="Meera S.P."/>
            <person name="Sreeshan A."/>
            <person name="Augustine A."/>
        </authorList>
    </citation>
    <scope>NUCLEOTIDE SEQUENCE</scope>
    <source>
        <tissue evidence="2">Leaf</tissue>
    </source>
</reference>
<accession>A0A2P2ND09</accession>
<proteinExistence type="predicted"/>